<dbReference type="PRINTS" id="PR00303">
    <property type="entry name" value="SECYTRNLCASE"/>
</dbReference>
<dbReference type="Pfam" id="PF00344">
    <property type="entry name" value="SecY"/>
    <property type="match status" value="1"/>
</dbReference>
<feature type="transmembrane region" description="Helical" evidence="2">
    <location>
        <begin position="245"/>
        <end position="264"/>
    </location>
</feature>
<evidence type="ECO:0000256" key="1">
    <source>
        <dbReference type="RuleBase" id="RU004349"/>
    </source>
</evidence>
<evidence type="ECO:0000256" key="2">
    <source>
        <dbReference type="SAM" id="Phobius"/>
    </source>
</evidence>
<dbReference type="PATRIC" id="fig|1614.7.peg.387"/>
<dbReference type="GeneID" id="74913083"/>
<feature type="transmembrane region" description="Helical" evidence="2">
    <location>
        <begin position="12"/>
        <end position="31"/>
    </location>
</feature>
<proteinExistence type="inferred from homology"/>
<keyword evidence="2" id="KW-0472">Membrane</keyword>
<gene>
    <name evidence="3" type="ORF">LfDm3_0397</name>
</gene>
<dbReference type="EMBL" id="JOJZ01000009">
    <property type="protein sequence ID" value="KID42468.1"/>
    <property type="molecule type" value="Genomic_DNA"/>
</dbReference>
<reference evidence="3 4" key="1">
    <citation type="submission" date="2014-06" db="EMBL/GenBank/DDBJ databases">
        <title>Functional and comparative genomic analyses of the Drosophila gut microbiota identify candidate symbiosis factors.</title>
        <authorList>
            <person name="Newell P.D."/>
            <person name="Chaston J.M."/>
            <person name="Douglas A.E."/>
        </authorList>
    </citation>
    <scope>NUCLEOTIDE SEQUENCE [LARGE SCALE GENOMIC DNA]</scope>
    <source>
        <strain evidence="3 4">DmCS_002</strain>
    </source>
</reference>
<protein>
    <submittedName>
        <fullName evidence="3">Preprotein translocase SecY family protein</fullName>
    </submittedName>
</protein>
<dbReference type="Gene3D" id="1.10.3370.10">
    <property type="entry name" value="SecY subunit domain"/>
    <property type="match status" value="1"/>
</dbReference>
<dbReference type="OrthoDB" id="2055747at2"/>
<feature type="transmembrane region" description="Helical" evidence="2">
    <location>
        <begin position="96"/>
        <end position="120"/>
    </location>
</feature>
<keyword evidence="4" id="KW-1185">Reference proteome</keyword>
<keyword evidence="2" id="KW-1133">Transmembrane helix</keyword>
<feature type="transmembrane region" description="Helical" evidence="2">
    <location>
        <begin position="284"/>
        <end position="303"/>
    </location>
</feature>
<dbReference type="Proteomes" id="UP000031397">
    <property type="component" value="Unassembled WGS sequence"/>
</dbReference>
<comment type="caution">
    <text evidence="3">The sequence shown here is derived from an EMBL/GenBank/DDBJ whole genome shotgun (WGS) entry which is preliminary data.</text>
</comment>
<feature type="transmembrane region" description="Helical" evidence="2">
    <location>
        <begin position="367"/>
        <end position="384"/>
    </location>
</feature>
<dbReference type="GO" id="GO:0016020">
    <property type="term" value="C:membrane"/>
    <property type="evidence" value="ECO:0007669"/>
    <property type="project" value="InterPro"/>
</dbReference>
<dbReference type="AlphaFoldDB" id="A0A0C1Q3K9"/>
<name>A0A0C1Q3K9_9LACO</name>
<evidence type="ECO:0000313" key="3">
    <source>
        <dbReference type="EMBL" id="KID42468.1"/>
    </source>
</evidence>
<feature type="transmembrane region" description="Helical" evidence="2">
    <location>
        <begin position="190"/>
        <end position="211"/>
    </location>
</feature>
<feature type="transmembrane region" description="Helical" evidence="2">
    <location>
        <begin position="132"/>
        <end position="150"/>
    </location>
</feature>
<dbReference type="SUPFAM" id="SSF103491">
    <property type="entry name" value="Preprotein translocase SecY subunit"/>
    <property type="match status" value="1"/>
</dbReference>
<dbReference type="GO" id="GO:0015031">
    <property type="term" value="P:protein transport"/>
    <property type="evidence" value="ECO:0007669"/>
    <property type="project" value="InterPro"/>
</dbReference>
<comment type="similarity">
    <text evidence="1">Belongs to the SecY/SEC61-alpha family.</text>
</comment>
<dbReference type="PANTHER" id="PTHR10906">
    <property type="entry name" value="SECY/SEC61-ALPHA FAMILY MEMBER"/>
    <property type="match status" value="1"/>
</dbReference>
<dbReference type="InterPro" id="IPR023201">
    <property type="entry name" value="SecY_dom_sf"/>
</dbReference>
<dbReference type="PIRSF" id="PIRSF004557">
    <property type="entry name" value="SecY"/>
    <property type="match status" value="1"/>
</dbReference>
<organism evidence="3 4">
    <name type="scientific">Fructilactobacillus fructivorans</name>
    <dbReference type="NCBI Taxonomy" id="1614"/>
    <lineage>
        <taxon>Bacteria</taxon>
        <taxon>Bacillati</taxon>
        <taxon>Bacillota</taxon>
        <taxon>Bacilli</taxon>
        <taxon>Lactobacillales</taxon>
        <taxon>Lactobacillaceae</taxon>
        <taxon>Fructilactobacillus</taxon>
    </lineage>
</organism>
<evidence type="ECO:0000313" key="4">
    <source>
        <dbReference type="Proteomes" id="UP000031397"/>
    </source>
</evidence>
<dbReference type="InterPro" id="IPR002208">
    <property type="entry name" value="SecY/SEC61-alpha"/>
</dbReference>
<accession>A0A0C1Q3K9</accession>
<dbReference type="RefSeq" id="WP_039143623.1">
    <property type="nucleotide sequence ID" value="NZ_JOJZ01000009.1"/>
</dbReference>
<sequence length="400" mass="44615">MRQFLKRGSFTIFLLALFELGGFILIPGFQLKNYAGALDQNAYINLISSNFGSQITVPSLFALGLGPYMTALIVWQVITTVDDKTTSRMSQKVSGYWQKGITFVLAALQALAMAKLFLRYRPKTLGFDDGTFFWFIFTVLLAGAMLIVWLADVNKDLGVGGVSIFIIPGLVKNLPTVLDSGLKKPLNFSIIGWIIVAIIVILFVYITVFVNEGEYRIPVERIGVNSFLTDSYIPIKVLVSGAMPFMFALSLFSIPLLVVSNLNVNAKLSKIISLLFSYHTWQGIVSYGLIIIVLSYLFAFVNFQPNIIAKSLKESGDYIFNLAPGKETEKYLTGQVNIMSFVGTIYILLIALAPLVVGLYFPIVTNFSFLFGSLFILITILDGISQEIRALIYKYRYRIF</sequence>
<keyword evidence="2" id="KW-0812">Transmembrane</keyword>
<feature type="transmembrane region" description="Helical" evidence="2">
    <location>
        <begin position="51"/>
        <end position="75"/>
    </location>
</feature>
<feature type="transmembrane region" description="Helical" evidence="2">
    <location>
        <begin position="336"/>
        <end position="361"/>
    </location>
</feature>
<feature type="transmembrane region" description="Helical" evidence="2">
    <location>
        <begin position="157"/>
        <end position="178"/>
    </location>
</feature>